<dbReference type="Pfam" id="PF13409">
    <property type="entry name" value="GST_N_2"/>
    <property type="match status" value="1"/>
</dbReference>
<evidence type="ECO:0000313" key="4">
    <source>
        <dbReference type="Proteomes" id="UP000076625"/>
    </source>
</evidence>
<dbReference type="SUPFAM" id="SSF52833">
    <property type="entry name" value="Thioredoxin-like"/>
    <property type="match status" value="1"/>
</dbReference>
<dbReference type="Gene3D" id="3.40.30.10">
    <property type="entry name" value="Glutaredoxin"/>
    <property type="match status" value="1"/>
</dbReference>
<evidence type="ECO:0000313" key="3">
    <source>
        <dbReference type="EMBL" id="KZE31630.1"/>
    </source>
</evidence>
<reference evidence="4" key="1">
    <citation type="submission" date="2016-01" db="EMBL/GenBank/DDBJ databases">
        <title>Draft genome of Chromobacterium sp. F49.</title>
        <authorList>
            <person name="Hong K.W."/>
        </authorList>
    </citation>
    <scope>NUCLEOTIDE SEQUENCE [LARGE SCALE GENOMIC DNA]</scope>
    <source>
        <strain evidence="4">CN10</strain>
    </source>
</reference>
<dbReference type="GO" id="GO:0004364">
    <property type="term" value="F:glutathione transferase activity"/>
    <property type="evidence" value="ECO:0007669"/>
    <property type="project" value="TreeGrafter"/>
</dbReference>
<comment type="caution">
    <text evidence="3">The sequence shown here is derived from an EMBL/GenBank/DDBJ whole genome shotgun (WGS) entry which is preliminary data.</text>
</comment>
<feature type="domain" description="GST N-terminal" evidence="1">
    <location>
        <begin position="1"/>
        <end position="78"/>
    </location>
</feature>
<dbReference type="PROSITE" id="PS50404">
    <property type="entry name" value="GST_NTER"/>
    <property type="match status" value="1"/>
</dbReference>
<evidence type="ECO:0000259" key="2">
    <source>
        <dbReference type="PROSITE" id="PS50405"/>
    </source>
</evidence>
<dbReference type="NCBIfam" id="NF007682">
    <property type="entry name" value="PRK10357.1"/>
    <property type="match status" value="1"/>
</dbReference>
<dbReference type="PROSITE" id="PS50405">
    <property type="entry name" value="GST_CTER"/>
    <property type="match status" value="1"/>
</dbReference>
<evidence type="ECO:0000259" key="1">
    <source>
        <dbReference type="PROSITE" id="PS50404"/>
    </source>
</evidence>
<dbReference type="CDD" id="cd03049">
    <property type="entry name" value="GST_N_3"/>
    <property type="match status" value="1"/>
</dbReference>
<dbReference type="InterPro" id="IPR004045">
    <property type="entry name" value="Glutathione_S-Trfase_N"/>
</dbReference>
<dbReference type="SFLD" id="SFLDS00019">
    <property type="entry name" value="Glutathione_Transferase_(cytos"/>
    <property type="match status" value="1"/>
</dbReference>
<dbReference type="Proteomes" id="UP000076625">
    <property type="component" value="Unassembled WGS sequence"/>
</dbReference>
<gene>
    <name evidence="3" type="ORF">AVW16_00125</name>
</gene>
<dbReference type="InterPro" id="IPR010987">
    <property type="entry name" value="Glutathione-S-Trfase_C-like"/>
</dbReference>
<dbReference type="SFLD" id="SFLDG00358">
    <property type="entry name" value="Main_(cytGST)"/>
    <property type="match status" value="1"/>
</dbReference>
<keyword evidence="3" id="KW-0808">Transferase</keyword>
<dbReference type="InterPro" id="IPR040079">
    <property type="entry name" value="Glutathione_S-Trfase"/>
</dbReference>
<keyword evidence="4" id="KW-1185">Reference proteome</keyword>
<accession>A0A161SFM9</accession>
<dbReference type="InterPro" id="IPR036282">
    <property type="entry name" value="Glutathione-S-Trfase_C_sf"/>
</dbReference>
<dbReference type="EMBL" id="LQQU01000023">
    <property type="protein sequence ID" value="KZE31630.1"/>
    <property type="molecule type" value="Genomic_DNA"/>
</dbReference>
<dbReference type="OrthoDB" id="8634103at2"/>
<protein>
    <submittedName>
        <fullName evidence="3">Glutathione S-transferase</fullName>
    </submittedName>
</protein>
<dbReference type="CDD" id="cd03205">
    <property type="entry name" value="GST_C_6"/>
    <property type="match status" value="1"/>
</dbReference>
<dbReference type="GO" id="GO:0016034">
    <property type="term" value="F:maleylacetoacetate isomerase activity"/>
    <property type="evidence" value="ECO:0007669"/>
    <property type="project" value="TreeGrafter"/>
</dbReference>
<organism evidence="3 4">
    <name type="scientific">Crenobacter luteus</name>
    <dbReference type="NCBI Taxonomy" id="1452487"/>
    <lineage>
        <taxon>Bacteria</taxon>
        <taxon>Pseudomonadati</taxon>
        <taxon>Pseudomonadota</taxon>
        <taxon>Betaproteobacteria</taxon>
        <taxon>Neisseriales</taxon>
        <taxon>Neisseriaceae</taxon>
        <taxon>Crenobacter</taxon>
    </lineage>
</organism>
<dbReference type="InterPro" id="IPR036249">
    <property type="entry name" value="Thioredoxin-like_sf"/>
</dbReference>
<dbReference type="SUPFAM" id="SSF47616">
    <property type="entry name" value="GST C-terminal domain-like"/>
    <property type="match status" value="1"/>
</dbReference>
<dbReference type="STRING" id="1452487.AVW16_00125"/>
<dbReference type="GO" id="GO:0006749">
    <property type="term" value="P:glutathione metabolic process"/>
    <property type="evidence" value="ECO:0007669"/>
    <property type="project" value="TreeGrafter"/>
</dbReference>
<dbReference type="AlphaFoldDB" id="A0A161SFM9"/>
<dbReference type="GO" id="GO:0006559">
    <property type="term" value="P:L-phenylalanine catabolic process"/>
    <property type="evidence" value="ECO:0007669"/>
    <property type="project" value="TreeGrafter"/>
</dbReference>
<name>A0A161SFM9_9NEIS</name>
<dbReference type="Gene3D" id="1.20.1050.10">
    <property type="match status" value="1"/>
</dbReference>
<dbReference type="PANTHER" id="PTHR42673:SF4">
    <property type="entry name" value="MALEYLACETOACETATE ISOMERASE"/>
    <property type="match status" value="1"/>
</dbReference>
<sequence length="203" mass="22381">MKLIASLTSPFARKVRIALLEKKIDCPLETSQPWEADSVVPQYNPLGKVPVLVLDDGSALYDSRVIVEYLDSISPVSRLFPQDTRSLIAVRRWEALADGICDAAAAIVVEQRRPAAQQSPEWIARQQHKVERGLAQLSADLGDRLWCNGEGYGIADIAVGVCLGYLDFRFPQFDWKTLHPNLAALQQKLAARASFADTLPPAA</sequence>
<dbReference type="Pfam" id="PF13410">
    <property type="entry name" value="GST_C_2"/>
    <property type="match status" value="1"/>
</dbReference>
<feature type="domain" description="GST C-terminal" evidence="2">
    <location>
        <begin position="83"/>
        <end position="203"/>
    </location>
</feature>
<dbReference type="RefSeq" id="WP_066612309.1">
    <property type="nucleotide sequence ID" value="NZ_LQQU01000023.1"/>
</dbReference>
<proteinExistence type="predicted"/>
<dbReference type="PANTHER" id="PTHR42673">
    <property type="entry name" value="MALEYLACETOACETATE ISOMERASE"/>
    <property type="match status" value="1"/>
</dbReference>